<organism evidence="4 5">
    <name type="scientific">Petrolisthes manimaculis</name>
    <dbReference type="NCBI Taxonomy" id="1843537"/>
    <lineage>
        <taxon>Eukaryota</taxon>
        <taxon>Metazoa</taxon>
        <taxon>Ecdysozoa</taxon>
        <taxon>Arthropoda</taxon>
        <taxon>Crustacea</taxon>
        <taxon>Multicrustacea</taxon>
        <taxon>Malacostraca</taxon>
        <taxon>Eumalacostraca</taxon>
        <taxon>Eucarida</taxon>
        <taxon>Decapoda</taxon>
        <taxon>Pleocyemata</taxon>
        <taxon>Anomura</taxon>
        <taxon>Galatheoidea</taxon>
        <taxon>Porcellanidae</taxon>
        <taxon>Petrolisthes</taxon>
    </lineage>
</organism>
<evidence type="ECO:0000313" key="5">
    <source>
        <dbReference type="Proteomes" id="UP001292094"/>
    </source>
</evidence>
<feature type="region of interest" description="Disordered" evidence="2">
    <location>
        <begin position="1"/>
        <end position="28"/>
    </location>
</feature>
<keyword evidence="5" id="KW-1185">Reference proteome</keyword>
<feature type="domain" description="CCHC-type" evidence="3">
    <location>
        <begin position="351"/>
        <end position="367"/>
    </location>
</feature>
<evidence type="ECO:0000259" key="3">
    <source>
        <dbReference type="PROSITE" id="PS50158"/>
    </source>
</evidence>
<dbReference type="InterPro" id="IPR036875">
    <property type="entry name" value="Znf_CCHC_sf"/>
</dbReference>
<evidence type="ECO:0000313" key="4">
    <source>
        <dbReference type="EMBL" id="KAK4309200.1"/>
    </source>
</evidence>
<feature type="region of interest" description="Disordered" evidence="2">
    <location>
        <begin position="76"/>
        <end position="97"/>
    </location>
</feature>
<feature type="compositionally biased region" description="Basic residues" evidence="2">
    <location>
        <begin position="812"/>
        <end position="821"/>
    </location>
</feature>
<dbReference type="PROSITE" id="PS50158">
    <property type="entry name" value="ZF_CCHC"/>
    <property type="match status" value="1"/>
</dbReference>
<feature type="region of interest" description="Disordered" evidence="2">
    <location>
        <begin position="797"/>
        <end position="821"/>
    </location>
</feature>
<name>A0AAE1U7Q2_9EUCA</name>
<keyword evidence="1" id="KW-0863">Zinc-finger</keyword>
<keyword evidence="1" id="KW-0479">Metal-binding</keyword>
<feature type="compositionally biased region" description="Basic and acidic residues" evidence="2">
    <location>
        <begin position="1"/>
        <end position="11"/>
    </location>
</feature>
<dbReference type="PANTHER" id="PTHR33244">
    <property type="entry name" value="INTEGRASE CATALYTIC DOMAIN-CONTAINING PROTEIN-RELATED"/>
    <property type="match status" value="1"/>
</dbReference>
<dbReference type="GO" id="GO:0003676">
    <property type="term" value="F:nucleic acid binding"/>
    <property type="evidence" value="ECO:0007669"/>
    <property type="project" value="InterPro"/>
</dbReference>
<dbReference type="Gene3D" id="4.10.60.10">
    <property type="entry name" value="Zinc finger, CCHC-type"/>
    <property type="match status" value="1"/>
</dbReference>
<dbReference type="Proteomes" id="UP001292094">
    <property type="component" value="Unassembled WGS sequence"/>
</dbReference>
<protein>
    <recommendedName>
        <fullName evidence="3">CCHC-type domain-containing protein</fullName>
    </recommendedName>
</protein>
<sequence>MPKPKKPEQEVVPHSPTTPPGTPRVQAQAVGESHDVILQMLQLFKDECEQKRQEDIRRREAEEQRFNQLVATLGGQTMQQGTSSPVGPIPVSPSTQVVSTPVPRATVVSPPALSQDVTLQAFKEWRQQWEDYAVMVDLHKQPQPKQLIQLRSCLSPEMRRTLEVSLGVLPGSSLTLREVLECLQDYVKGQRNEALRRLSFSQCRQAEGEKFNDFYVRLKQAADEIDLCKADDLGCVETQMKHAVLIGIRDEETKQRLLELPTDTTLDRVLTLCKSREAAENTSHELGPQSVLQPTTCAVSMYKKRKKQAWKPSGSKGSVDYNSGSTQPRVTCDRCGGRPHPKDRCPAVGERCRSCGKVGHYAKSCRSKTVKGVKDPPGLRDRRGNVLCVVSNPRDTGSPCSAIYTAQTRAVGATATSLVGPTSPSINLQVQAGDKSGCVECMPDTGADTTVMGSELLDTLGLTSADLRPSPELGLSNPDGSPMACPILGSLYATMTYGEISIQGWIIVVGGLSRQLLSYHHTKQLRIVPQDYPRQMKRQEDRQQHLDGSVRQIAVPYHPTRKPRLPPVTASPNEAPEWRKGKLLAVPDALSRAPVDTPSPEDVALSEKACIHVRNVVSHRAASLDTATPSGGDMVIDGMRVAAQEDTVYTQLLEYVTKGFPTTCDRLDPDGRSPAQVLFGRPLRSCVPAHSASFSPVWQESSEECDRRAAARLEAAKDSYDAHARPLPPLDLGTTVRVQHPVTKRWDTVGTVMGIGRSRDYHVRTPSGRVLWRNRRFLRAIPSQAVVATDVRCDLPDTTPTQECQAPDPPKPRRRCRGRWRGPLRRSVRVAERS</sequence>
<dbReference type="InterPro" id="IPR001878">
    <property type="entry name" value="Znf_CCHC"/>
</dbReference>
<evidence type="ECO:0000256" key="2">
    <source>
        <dbReference type="SAM" id="MobiDB-lite"/>
    </source>
</evidence>
<evidence type="ECO:0000256" key="1">
    <source>
        <dbReference type="PROSITE-ProRule" id="PRU00047"/>
    </source>
</evidence>
<dbReference type="PANTHER" id="PTHR33244:SF3">
    <property type="entry name" value="PEPTIDASE A2 DOMAIN-CONTAINING PROTEIN"/>
    <property type="match status" value="1"/>
</dbReference>
<gene>
    <name evidence="4" type="ORF">Pmani_019164</name>
</gene>
<dbReference type="EMBL" id="JAWZYT010001784">
    <property type="protein sequence ID" value="KAK4309200.1"/>
    <property type="molecule type" value="Genomic_DNA"/>
</dbReference>
<dbReference type="AlphaFoldDB" id="A0AAE1U7Q2"/>
<keyword evidence="1" id="KW-0862">Zinc</keyword>
<comment type="caution">
    <text evidence="4">The sequence shown here is derived from an EMBL/GenBank/DDBJ whole genome shotgun (WGS) entry which is preliminary data.</text>
</comment>
<proteinExistence type="predicted"/>
<reference evidence="4" key="1">
    <citation type="submission" date="2023-11" db="EMBL/GenBank/DDBJ databases">
        <title>Genome assemblies of two species of porcelain crab, Petrolisthes cinctipes and Petrolisthes manimaculis (Anomura: Porcellanidae).</title>
        <authorList>
            <person name="Angst P."/>
        </authorList>
    </citation>
    <scope>NUCLEOTIDE SEQUENCE</scope>
    <source>
        <strain evidence="4">PB745_02</strain>
        <tissue evidence="4">Gill</tissue>
    </source>
</reference>
<dbReference type="SUPFAM" id="SSF57756">
    <property type="entry name" value="Retrovirus zinc finger-like domains"/>
    <property type="match status" value="1"/>
</dbReference>
<dbReference type="SMART" id="SM00343">
    <property type="entry name" value="ZnF_C2HC"/>
    <property type="match status" value="2"/>
</dbReference>
<dbReference type="GO" id="GO:0008270">
    <property type="term" value="F:zinc ion binding"/>
    <property type="evidence" value="ECO:0007669"/>
    <property type="project" value="UniProtKB-KW"/>
</dbReference>
<accession>A0AAE1U7Q2</accession>